<dbReference type="EMBL" id="CP110257">
    <property type="protein sequence ID" value="UZD56008.1"/>
    <property type="molecule type" value="Genomic_DNA"/>
</dbReference>
<feature type="region of interest" description="Disordered" evidence="1">
    <location>
        <begin position="1"/>
        <end position="43"/>
    </location>
</feature>
<feature type="compositionally biased region" description="Basic and acidic residues" evidence="1">
    <location>
        <begin position="19"/>
        <end position="35"/>
    </location>
</feature>
<accession>A0ABY6MVG0</accession>
<evidence type="ECO:0000313" key="3">
    <source>
        <dbReference type="EMBL" id="UZD56008.1"/>
    </source>
</evidence>
<proteinExistence type="predicted"/>
<organism evidence="3 4">
    <name type="scientific">Caldimonas aquatica</name>
    <dbReference type="NCBI Taxonomy" id="376175"/>
    <lineage>
        <taxon>Bacteria</taxon>
        <taxon>Pseudomonadati</taxon>
        <taxon>Pseudomonadota</taxon>
        <taxon>Betaproteobacteria</taxon>
        <taxon>Burkholderiales</taxon>
        <taxon>Sphaerotilaceae</taxon>
        <taxon>Caldimonas</taxon>
    </lineage>
</organism>
<name>A0ABY6MVG0_9BURK</name>
<dbReference type="RefSeq" id="WP_264893773.1">
    <property type="nucleotide sequence ID" value="NZ_CP110257.1"/>
</dbReference>
<dbReference type="Proteomes" id="UP001163266">
    <property type="component" value="Chromosome"/>
</dbReference>
<sequence>MATRSNDPRGPEAPLNPALKREIDTSHGTHFEGTDPMKSVSVQDPNEGRSWPWIWAVVGLICLAVAVYILLF</sequence>
<keyword evidence="2" id="KW-0472">Membrane</keyword>
<gene>
    <name evidence="3" type="ORF">OMP39_05355</name>
</gene>
<feature type="transmembrane region" description="Helical" evidence="2">
    <location>
        <begin position="53"/>
        <end position="71"/>
    </location>
</feature>
<evidence type="ECO:0000256" key="2">
    <source>
        <dbReference type="SAM" id="Phobius"/>
    </source>
</evidence>
<evidence type="ECO:0000256" key="1">
    <source>
        <dbReference type="SAM" id="MobiDB-lite"/>
    </source>
</evidence>
<evidence type="ECO:0000313" key="4">
    <source>
        <dbReference type="Proteomes" id="UP001163266"/>
    </source>
</evidence>
<keyword evidence="2" id="KW-0812">Transmembrane</keyword>
<keyword evidence="4" id="KW-1185">Reference proteome</keyword>
<feature type="compositionally biased region" description="Basic and acidic residues" evidence="1">
    <location>
        <begin position="1"/>
        <end position="10"/>
    </location>
</feature>
<reference evidence="3" key="1">
    <citation type="submission" date="2022-10" db="EMBL/GenBank/DDBJ databases">
        <title>Complete genome sequence of Schlegelella aquatica LMG 23380.</title>
        <authorList>
            <person name="Musilova J."/>
            <person name="Kourilova X."/>
            <person name="Bezdicek M."/>
            <person name="Hermankova K."/>
            <person name="Obruca S."/>
            <person name="Sedlar K."/>
        </authorList>
    </citation>
    <scope>NUCLEOTIDE SEQUENCE</scope>
    <source>
        <strain evidence="3">LMG 23380</strain>
    </source>
</reference>
<protein>
    <submittedName>
        <fullName evidence="3">Uncharacterized protein</fullName>
    </submittedName>
</protein>
<keyword evidence="2" id="KW-1133">Transmembrane helix</keyword>